<evidence type="ECO:0000313" key="1">
    <source>
        <dbReference type="EMBL" id="RDU66462.1"/>
    </source>
</evidence>
<gene>
    <name evidence="1" type="ORF">CQA54_07110</name>
</gene>
<dbReference type="Proteomes" id="UP000256514">
    <property type="component" value="Unassembled WGS sequence"/>
</dbReference>
<dbReference type="RefSeq" id="WP_115571416.1">
    <property type="nucleotide sequence ID" value="NZ_NXLT01000006.1"/>
</dbReference>
<dbReference type="AlphaFoldDB" id="A0A3D8IMN0"/>
<proteinExistence type="predicted"/>
<protein>
    <submittedName>
        <fullName evidence="1">Uncharacterized protein</fullName>
    </submittedName>
</protein>
<reference evidence="1 2" key="1">
    <citation type="submission" date="2018-04" db="EMBL/GenBank/DDBJ databases">
        <title>Novel Campyloabacter and Helicobacter Species and Strains.</title>
        <authorList>
            <person name="Mannion A.J."/>
            <person name="Shen Z."/>
            <person name="Fox J.G."/>
        </authorList>
    </citation>
    <scope>NUCLEOTIDE SEQUENCE [LARGE SCALE GENOMIC DNA]</scope>
    <source>
        <strain evidence="1 2">MIT 12-6600</strain>
    </source>
</reference>
<sequence length="136" mass="16267">MEHRRYTKENIKNIAEGVLKIYSDQLKREWRITINFTEEVLANIEFVRTTSAKTQDKIVEVMAFTIKNEEDERLYLLEIGCSPMYFSFTLSSFFEEKLITYWSKRIGYHTKNNMELVNYVLNLLVPHKPDEFQLIS</sequence>
<evidence type="ECO:0000313" key="2">
    <source>
        <dbReference type="Proteomes" id="UP000256514"/>
    </source>
</evidence>
<organism evidence="1 2">
    <name type="scientific">Helicobacter equorum</name>
    <dbReference type="NCBI Taxonomy" id="361872"/>
    <lineage>
        <taxon>Bacteria</taxon>
        <taxon>Pseudomonadati</taxon>
        <taxon>Campylobacterota</taxon>
        <taxon>Epsilonproteobacteria</taxon>
        <taxon>Campylobacterales</taxon>
        <taxon>Helicobacteraceae</taxon>
        <taxon>Helicobacter</taxon>
    </lineage>
</organism>
<accession>A0A3D8IMN0</accession>
<name>A0A3D8IMN0_9HELI</name>
<dbReference type="EMBL" id="NXLT01000006">
    <property type="protein sequence ID" value="RDU66462.1"/>
    <property type="molecule type" value="Genomic_DNA"/>
</dbReference>
<keyword evidence="2" id="KW-1185">Reference proteome</keyword>
<comment type="caution">
    <text evidence="1">The sequence shown here is derived from an EMBL/GenBank/DDBJ whole genome shotgun (WGS) entry which is preliminary data.</text>
</comment>